<dbReference type="AlphaFoldDB" id="A0ABD5NUF7"/>
<evidence type="ECO:0000313" key="2">
    <source>
        <dbReference type="Proteomes" id="UP001595846"/>
    </source>
</evidence>
<reference evidence="1 2" key="1">
    <citation type="journal article" date="2019" name="Int. J. Syst. Evol. Microbiol.">
        <title>The Global Catalogue of Microorganisms (GCM) 10K type strain sequencing project: providing services to taxonomists for standard genome sequencing and annotation.</title>
        <authorList>
            <consortium name="The Broad Institute Genomics Platform"/>
            <consortium name="The Broad Institute Genome Sequencing Center for Infectious Disease"/>
            <person name="Wu L."/>
            <person name="Ma J."/>
        </authorList>
    </citation>
    <scope>NUCLEOTIDE SEQUENCE [LARGE SCALE GENOMIC DNA]</scope>
    <source>
        <strain evidence="1 2">IBRC-M 10256</strain>
    </source>
</reference>
<dbReference type="InterPro" id="IPR058264">
    <property type="entry name" value="DUF7958"/>
</dbReference>
<dbReference type="Proteomes" id="UP001595846">
    <property type="component" value="Unassembled WGS sequence"/>
</dbReference>
<evidence type="ECO:0000313" key="1">
    <source>
        <dbReference type="EMBL" id="MFC3960209.1"/>
    </source>
</evidence>
<sequence>MFAEIIDKDERGIGVRVVDNNDVEHTVAVGFDGEVQGHSQDGYPDDPAKRSMIDEVEPINQARRFAKYWVHAKRGYDTLSLNEDPARIAATALVVAGLDEEAFEEHFVDLYVQLVSHGEDTARPPAVIRPVSLPEGAMDTNVTYRTDVYLGIDDDALAALAAAVTDPNAVAFLMDVRSGDVPADRSIASVLGGLAERSDALDESLLDRPADSWIEAVSGIHVHWDDATGQYHTEWGEQPAIDRDPDARIDVMPYDVGTLETFHAQLVRVLCCQVRDVFLGMGIAPPDAFRLQGHGIHEYTTWYEHYDFYERYHDPDATIDTWYEDRTPDDAYERVGPVGVDGVSP</sequence>
<dbReference type="EMBL" id="JBHSAQ010000016">
    <property type="protein sequence ID" value="MFC3960209.1"/>
    <property type="molecule type" value="Genomic_DNA"/>
</dbReference>
<gene>
    <name evidence="1" type="ORF">ACFOUR_17775</name>
</gene>
<name>A0ABD5NUF7_9EURY</name>
<accession>A0ABD5NUF7</accession>
<organism evidence="1 2">
    <name type="scientific">Halovivax cerinus</name>
    <dbReference type="NCBI Taxonomy" id="1487865"/>
    <lineage>
        <taxon>Archaea</taxon>
        <taxon>Methanobacteriati</taxon>
        <taxon>Methanobacteriota</taxon>
        <taxon>Stenosarchaea group</taxon>
        <taxon>Halobacteria</taxon>
        <taxon>Halobacteriales</taxon>
        <taxon>Natrialbaceae</taxon>
        <taxon>Halovivax</taxon>
    </lineage>
</organism>
<protein>
    <submittedName>
        <fullName evidence="1">Uncharacterized protein</fullName>
    </submittedName>
</protein>
<comment type="caution">
    <text evidence="1">The sequence shown here is derived from an EMBL/GenBank/DDBJ whole genome shotgun (WGS) entry which is preliminary data.</text>
</comment>
<dbReference type="Pfam" id="PF25858">
    <property type="entry name" value="DUF7958"/>
    <property type="match status" value="1"/>
</dbReference>
<proteinExistence type="predicted"/>
<dbReference type="RefSeq" id="WP_382274801.1">
    <property type="nucleotide sequence ID" value="NZ_JBHSAQ010000016.1"/>
</dbReference>
<keyword evidence="2" id="KW-1185">Reference proteome</keyword>